<keyword evidence="2" id="KW-1003">Cell membrane</keyword>
<comment type="subcellular location">
    <subcellularLocation>
        <location evidence="1">Cell membrane</location>
        <topology evidence="1">Multi-pass membrane protein</topology>
    </subcellularLocation>
</comment>
<evidence type="ECO:0008006" key="12">
    <source>
        <dbReference type="Google" id="ProtNLM"/>
    </source>
</evidence>
<evidence type="ECO:0000313" key="11">
    <source>
        <dbReference type="Proteomes" id="UP000178798"/>
    </source>
</evidence>
<feature type="transmembrane region" description="Helical" evidence="7">
    <location>
        <begin position="329"/>
        <end position="353"/>
    </location>
</feature>
<accession>A0A1F8DQC4</accession>
<dbReference type="AlphaFoldDB" id="A0A1F8DQC4"/>
<dbReference type="PANTHER" id="PTHR30572">
    <property type="entry name" value="MEMBRANE COMPONENT OF TRANSPORTER-RELATED"/>
    <property type="match status" value="1"/>
</dbReference>
<name>A0A1F8DQC4_9BACT</name>
<dbReference type="InterPro" id="IPR025857">
    <property type="entry name" value="MacB_PCD"/>
</dbReference>
<dbReference type="Pfam" id="PF12704">
    <property type="entry name" value="MacB_PCD"/>
    <property type="match status" value="1"/>
</dbReference>
<feature type="transmembrane region" description="Helical" evidence="7">
    <location>
        <begin position="268"/>
        <end position="292"/>
    </location>
</feature>
<protein>
    <recommendedName>
        <fullName evidence="12">ABC3 transporter permease protein domain-containing protein</fullName>
    </recommendedName>
</protein>
<dbReference type="STRING" id="1802556.A2999_02175"/>
<evidence type="ECO:0000256" key="4">
    <source>
        <dbReference type="ARBA" id="ARBA00022989"/>
    </source>
</evidence>
<dbReference type="PANTHER" id="PTHR30572:SF4">
    <property type="entry name" value="ABC TRANSPORTER PERMEASE YTRF"/>
    <property type="match status" value="1"/>
</dbReference>
<keyword evidence="4 7" id="KW-1133">Transmembrane helix</keyword>
<keyword evidence="5 7" id="KW-0472">Membrane</keyword>
<feature type="domain" description="ABC3 transporter permease C-terminal" evidence="8">
    <location>
        <begin position="278"/>
        <end position="402"/>
    </location>
</feature>
<dbReference type="InterPro" id="IPR050250">
    <property type="entry name" value="Macrolide_Exporter_MacB"/>
</dbReference>
<dbReference type="Proteomes" id="UP000178798">
    <property type="component" value="Unassembled WGS sequence"/>
</dbReference>
<reference evidence="10 11" key="1">
    <citation type="journal article" date="2016" name="Nat. Commun.">
        <title>Thousands of microbial genomes shed light on interconnected biogeochemical processes in an aquifer system.</title>
        <authorList>
            <person name="Anantharaman K."/>
            <person name="Brown C.T."/>
            <person name="Hug L.A."/>
            <person name="Sharon I."/>
            <person name="Castelle C.J."/>
            <person name="Probst A.J."/>
            <person name="Thomas B.C."/>
            <person name="Singh A."/>
            <person name="Wilkins M.J."/>
            <person name="Karaoz U."/>
            <person name="Brodie E.L."/>
            <person name="Williams K.H."/>
            <person name="Hubbard S.S."/>
            <person name="Banfield J.F."/>
        </authorList>
    </citation>
    <scope>NUCLEOTIDE SEQUENCE [LARGE SCALE GENOMIC DNA]</scope>
</reference>
<feature type="transmembrane region" description="Helical" evidence="7">
    <location>
        <begin position="29"/>
        <end position="52"/>
    </location>
</feature>
<proteinExistence type="inferred from homology"/>
<evidence type="ECO:0000256" key="5">
    <source>
        <dbReference type="ARBA" id="ARBA00023136"/>
    </source>
</evidence>
<dbReference type="GO" id="GO:0022857">
    <property type="term" value="F:transmembrane transporter activity"/>
    <property type="evidence" value="ECO:0007669"/>
    <property type="project" value="TreeGrafter"/>
</dbReference>
<dbReference type="InterPro" id="IPR003838">
    <property type="entry name" value="ABC3_permease_C"/>
</dbReference>
<organism evidence="10 11">
    <name type="scientific">Candidatus Wolfebacteria bacterium RIFCSPLOWO2_01_FULL_38_11</name>
    <dbReference type="NCBI Taxonomy" id="1802556"/>
    <lineage>
        <taxon>Bacteria</taxon>
        <taxon>Candidatus Wolfeibacteriota</taxon>
    </lineage>
</organism>
<evidence type="ECO:0000259" key="8">
    <source>
        <dbReference type="Pfam" id="PF02687"/>
    </source>
</evidence>
<evidence type="ECO:0000256" key="1">
    <source>
        <dbReference type="ARBA" id="ARBA00004651"/>
    </source>
</evidence>
<dbReference type="EMBL" id="MGIQ01000013">
    <property type="protein sequence ID" value="OGM90833.1"/>
    <property type="molecule type" value="Genomic_DNA"/>
</dbReference>
<gene>
    <name evidence="10" type="ORF">A2999_02175</name>
</gene>
<evidence type="ECO:0000256" key="3">
    <source>
        <dbReference type="ARBA" id="ARBA00022692"/>
    </source>
</evidence>
<evidence type="ECO:0000256" key="6">
    <source>
        <dbReference type="ARBA" id="ARBA00038076"/>
    </source>
</evidence>
<dbReference type="Pfam" id="PF02687">
    <property type="entry name" value="FtsX"/>
    <property type="match status" value="1"/>
</dbReference>
<sequence>MDNLSHRLSFKDLLKLSLRIFRTKPLRSFLTIFGMSFGIGTVLFLISLGYGLQYILIGKLVSTEDSLITMEALYPSETELNITQEDIKNISAMPEVAEISPIAEFTAETTNEDSTSLIIVKIIKPNYFRLSGQLPDMGFSFLESEPATVISNATAQITGLAKSTSTIEQDALYKQLSFKIFYQSETTLSVEETQTKQPLGIKGIIINDLEPPFALIPAEFIEKEPPFYRKILVKAKDIDTVESLRDQLIEKGFLISARIDLVNQATKVMRIITTVLGVFGVTALIVAAVGMFNTMVVSFLERIFEVGIIKSIGATDSDVKNLFLMESSVMGFLGGVGGVILGMSVGETANFFLSLLAKRLGGKPFDLFITPLWFIILIIASSTIIGLIAGFWPARKASFLSPKEAFIRK</sequence>
<feature type="domain" description="MacB-like periplasmic core" evidence="9">
    <location>
        <begin position="28"/>
        <end position="249"/>
    </location>
</feature>
<comment type="caution">
    <text evidence="10">The sequence shown here is derived from an EMBL/GenBank/DDBJ whole genome shotgun (WGS) entry which is preliminary data.</text>
</comment>
<comment type="similarity">
    <text evidence="6">Belongs to the ABC-4 integral membrane protein family.</text>
</comment>
<feature type="transmembrane region" description="Helical" evidence="7">
    <location>
        <begin position="365"/>
        <end position="392"/>
    </location>
</feature>
<evidence type="ECO:0000259" key="9">
    <source>
        <dbReference type="Pfam" id="PF12704"/>
    </source>
</evidence>
<evidence type="ECO:0000313" key="10">
    <source>
        <dbReference type="EMBL" id="OGM90833.1"/>
    </source>
</evidence>
<evidence type="ECO:0000256" key="7">
    <source>
        <dbReference type="SAM" id="Phobius"/>
    </source>
</evidence>
<dbReference type="GO" id="GO:0005886">
    <property type="term" value="C:plasma membrane"/>
    <property type="evidence" value="ECO:0007669"/>
    <property type="project" value="UniProtKB-SubCell"/>
</dbReference>
<evidence type="ECO:0000256" key="2">
    <source>
        <dbReference type="ARBA" id="ARBA00022475"/>
    </source>
</evidence>
<keyword evidence="3 7" id="KW-0812">Transmembrane</keyword>